<keyword evidence="2 8" id="KW-0597">Phosphoprotein</keyword>
<dbReference type="GO" id="GO:0032993">
    <property type="term" value="C:protein-DNA complex"/>
    <property type="evidence" value="ECO:0007669"/>
    <property type="project" value="TreeGrafter"/>
</dbReference>
<dbReference type="FunFam" id="1.10.10.10:FF:000018">
    <property type="entry name" value="DNA-binding response regulator ResD"/>
    <property type="match status" value="1"/>
</dbReference>
<dbReference type="FunFam" id="3.40.50.2300:FF:000001">
    <property type="entry name" value="DNA-binding response regulator PhoB"/>
    <property type="match status" value="1"/>
</dbReference>
<feature type="domain" description="Response regulatory" evidence="10">
    <location>
        <begin position="3"/>
        <end position="116"/>
    </location>
</feature>
<dbReference type="Gene3D" id="3.40.50.2300">
    <property type="match status" value="1"/>
</dbReference>
<keyword evidence="4" id="KW-0805">Transcription regulation</keyword>
<dbReference type="Gene3D" id="1.10.10.10">
    <property type="entry name" value="Winged helix-like DNA-binding domain superfamily/Winged helix DNA-binding domain"/>
    <property type="match status" value="1"/>
</dbReference>
<dbReference type="GO" id="GO:0006355">
    <property type="term" value="P:regulation of DNA-templated transcription"/>
    <property type="evidence" value="ECO:0007669"/>
    <property type="project" value="InterPro"/>
</dbReference>
<dbReference type="PANTHER" id="PTHR48111">
    <property type="entry name" value="REGULATOR OF RPOS"/>
    <property type="match status" value="1"/>
</dbReference>
<evidence type="ECO:0000256" key="4">
    <source>
        <dbReference type="ARBA" id="ARBA00023015"/>
    </source>
</evidence>
<dbReference type="Pfam" id="PF00072">
    <property type="entry name" value="Response_reg"/>
    <property type="match status" value="1"/>
</dbReference>
<evidence type="ECO:0000256" key="5">
    <source>
        <dbReference type="ARBA" id="ARBA00023125"/>
    </source>
</evidence>
<dbReference type="AlphaFoldDB" id="A0A1T5CIV3"/>
<dbReference type="InterPro" id="IPR001789">
    <property type="entry name" value="Sig_transdc_resp-reg_receiver"/>
</dbReference>
<dbReference type="OrthoDB" id="9790442at2"/>
<evidence type="ECO:0000313" key="13">
    <source>
        <dbReference type="Proteomes" id="UP000243406"/>
    </source>
</evidence>
<accession>A0A1T5CIV3</accession>
<evidence type="ECO:0000313" key="12">
    <source>
        <dbReference type="EMBL" id="SKB59398.1"/>
    </source>
</evidence>
<dbReference type="InterPro" id="IPR039420">
    <property type="entry name" value="WalR-like"/>
</dbReference>
<organism evidence="12 13">
    <name type="scientific">Acetoanaerobium noterae</name>
    <dbReference type="NCBI Taxonomy" id="745369"/>
    <lineage>
        <taxon>Bacteria</taxon>
        <taxon>Bacillati</taxon>
        <taxon>Bacillota</taxon>
        <taxon>Clostridia</taxon>
        <taxon>Peptostreptococcales</taxon>
        <taxon>Filifactoraceae</taxon>
        <taxon>Acetoanaerobium</taxon>
    </lineage>
</organism>
<evidence type="ECO:0000256" key="6">
    <source>
        <dbReference type="ARBA" id="ARBA00023163"/>
    </source>
</evidence>
<reference evidence="13" key="1">
    <citation type="submission" date="2017-02" db="EMBL/GenBank/DDBJ databases">
        <authorList>
            <person name="Varghese N."/>
            <person name="Submissions S."/>
        </authorList>
    </citation>
    <scope>NUCLEOTIDE SEQUENCE [LARGE SCALE GENOMIC DNA]</scope>
    <source>
        <strain evidence="13">ATCC 35199</strain>
    </source>
</reference>
<keyword evidence="13" id="KW-1185">Reference proteome</keyword>
<keyword evidence="6" id="KW-0804">Transcription</keyword>
<dbReference type="InterPro" id="IPR036388">
    <property type="entry name" value="WH-like_DNA-bd_sf"/>
</dbReference>
<name>A0A1T5CIV3_9FIRM</name>
<dbReference type="GO" id="GO:0005829">
    <property type="term" value="C:cytosol"/>
    <property type="evidence" value="ECO:0007669"/>
    <property type="project" value="TreeGrafter"/>
</dbReference>
<dbReference type="GO" id="GO:0000976">
    <property type="term" value="F:transcription cis-regulatory region binding"/>
    <property type="evidence" value="ECO:0007669"/>
    <property type="project" value="TreeGrafter"/>
</dbReference>
<evidence type="ECO:0000259" key="11">
    <source>
        <dbReference type="PROSITE" id="PS51755"/>
    </source>
</evidence>
<protein>
    <recommendedName>
        <fullName evidence="1">Stage 0 sporulation protein A homolog</fullName>
    </recommendedName>
</protein>
<keyword evidence="3" id="KW-0902">Two-component regulatory system</keyword>
<evidence type="ECO:0000256" key="1">
    <source>
        <dbReference type="ARBA" id="ARBA00018672"/>
    </source>
</evidence>
<dbReference type="Pfam" id="PF00486">
    <property type="entry name" value="Trans_reg_C"/>
    <property type="match status" value="1"/>
</dbReference>
<dbReference type="PANTHER" id="PTHR48111:SF40">
    <property type="entry name" value="PHOSPHATE REGULON TRANSCRIPTIONAL REGULATORY PROTEIN PHOB"/>
    <property type="match status" value="1"/>
</dbReference>
<dbReference type="SUPFAM" id="SSF52172">
    <property type="entry name" value="CheY-like"/>
    <property type="match status" value="1"/>
</dbReference>
<dbReference type="Proteomes" id="UP000243406">
    <property type="component" value="Unassembled WGS sequence"/>
</dbReference>
<dbReference type="PROSITE" id="PS51755">
    <property type="entry name" value="OMPR_PHOB"/>
    <property type="match status" value="1"/>
</dbReference>
<dbReference type="PROSITE" id="PS50110">
    <property type="entry name" value="RESPONSE_REGULATORY"/>
    <property type="match status" value="1"/>
</dbReference>
<sequence length="228" mass="26387">MANILVVDDEPLIVKGLKFSLEQEGHIIDTSFDGNDALENIKSKDYDIILLDLMLPIIDGFEVCKKVRETSDVPIIILSAKGEDISKIKGLEIGADDYITKPFNIMELKARVNAILRRMEKSKKIVAQKHLGDITINYLDRKVTRNSEEINLTSKEFDLLFLLMDNPNKVFSREALLEKVWKYEHFGDLRTVDVHIRKLREKIEDNSSNPVHIMTKWGEGYYFQFKKE</sequence>
<dbReference type="GO" id="GO:0000156">
    <property type="term" value="F:phosphorelay response regulator activity"/>
    <property type="evidence" value="ECO:0007669"/>
    <property type="project" value="TreeGrafter"/>
</dbReference>
<keyword evidence="5 9" id="KW-0238">DNA-binding</keyword>
<feature type="DNA-binding region" description="OmpR/PhoB-type" evidence="9">
    <location>
        <begin position="126"/>
        <end position="225"/>
    </location>
</feature>
<evidence type="ECO:0000259" key="10">
    <source>
        <dbReference type="PROSITE" id="PS50110"/>
    </source>
</evidence>
<dbReference type="CDD" id="cd00383">
    <property type="entry name" value="trans_reg_C"/>
    <property type="match status" value="1"/>
</dbReference>
<evidence type="ECO:0000256" key="7">
    <source>
        <dbReference type="ARBA" id="ARBA00024867"/>
    </source>
</evidence>
<dbReference type="SMART" id="SM00862">
    <property type="entry name" value="Trans_reg_C"/>
    <property type="match status" value="1"/>
</dbReference>
<evidence type="ECO:0000256" key="9">
    <source>
        <dbReference type="PROSITE-ProRule" id="PRU01091"/>
    </source>
</evidence>
<proteinExistence type="predicted"/>
<feature type="domain" description="OmpR/PhoB-type" evidence="11">
    <location>
        <begin position="126"/>
        <end position="225"/>
    </location>
</feature>
<dbReference type="InterPro" id="IPR001867">
    <property type="entry name" value="OmpR/PhoB-type_DNA-bd"/>
</dbReference>
<gene>
    <name evidence="12" type="ORF">SAMN02745120_2206</name>
</gene>
<dbReference type="Gene3D" id="6.10.250.690">
    <property type="match status" value="1"/>
</dbReference>
<dbReference type="RefSeq" id="WP_079590012.1">
    <property type="nucleotide sequence ID" value="NZ_CP154629.1"/>
</dbReference>
<evidence type="ECO:0000256" key="8">
    <source>
        <dbReference type="PROSITE-ProRule" id="PRU00169"/>
    </source>
</evidence>
<dbReference type="EMBL" id="FUYN01000005">
    <property type="protein sequence ID" value="SKB59398.1"/>
    <property type="molecule type" value="Genomic_DNA"/>
</dbReference>
<evidence type="ECO:0000256" key="3">
    <source>
        <dbReference type="ARBA" id="ARBA00023012"/>
    </source>
</evidence>
<dbReference type="InterPro" id="IPR011006">
    <property type="entry name" value="CheY-like_superfamily"/>
</dbReference>
<evidence type="ECO:0000256" key="2">
    <source>
        <dbReference type="ARBA" id="ARBA00022553"/>
    </source>
</evidence>
<dbReference type="SMART" id="SM00448">
    <property type="entry name" value="REC"/>
    <property type="match status" value="1"/>
</dbReference>
<feature type="modified residue" description="4-aspartylphosphate" evidence="8">
    <location>
        <position position="52"/>
    </location>
</feature>
<comment type="function">
    <text evidence="7">May play the central regulatory role in sporulation. It may be an element of the effector pathway responsible for the activation of sporulation genes in response to nutritional stress. Spo0A may act in concert with spo0H (a sigma factor) to control the expression of some genes that are critical to the sporulation process.</text>
</comment>